<evidence type="ECO:0000313" key="11">
    <source>
        <dbReference type="EMBL" id="MBZ5962490.1"/>
    </source>
</evidence>
<evidence type="ECO:0000256" key="6">
    <source>
        <dbReference type="HAMAP-Rule" id="MF_01659"/>
    </source>
</evidence>
<comment type="caution">
    <text evidence="11">The sequence shown here is derived from an EMBL/GenBank/DDBJ whole genome shotgun (WGS) entry which is preliminary data.</text>
</comment>
<dbReference type="Proteomes" id="UP000752647">
    <property type="component" value="Unassembled WGS sequence"/>
</dbReference>
<dbReference type="CDD" id="cd02009">
    <property type="entry name" value="TPP_SHCHC_synthase"/>
    <property type="match status" value="1"/>
</dbReference>
<dbReference type="GO" id="GO:0000287">
    <property type="term" value="F:magnesium ion binding"/>
    <property type="evidence" value="ECO:0007669"/>
    <property type="project" value="UniProtKB-UniRule"/>
</dbReference>
<dbReference type="InterPro" id="IPR029061">
    <property type="entry name" value="THDP-binding"/>
</dbReference>
<comment type="catalytic activity">
    <reaction evidence="6">
        <text>isochorismate + 2-oxoglutarate + H(+) = 5-enolpyruvoyl-6-hydroxy-2-succinyl-cyclohex-3-ene-1-carboxylate + CO2</text>
        <dbReference type="Rhea" id="RHEA:25593"/>
        <dbReference type="ChEBI" id="CHEBI:15378"/>
        <dbReference type="ChEBI" id="CHEBI:16526"/>
        <dbReference type="ChEBI" id="CHEBI:16810"/>
        <dbReference type="ChEBI" id="CHEBI:29780"/>
        <dbReference type="ChEBI" id="CHEBI:58818"/>
        <dbReference type="EC" id="2.2.1.9"/>
    </reaction>
</comment>
<evidence type="ECO:0000313" key="12">
    <source>
        <dbReference type="Proteomes" id="UP000199271"/>
    </source>
</evidence>
<dbReference type="Gene3D" id="3.40.50.970">
    <property type="match status" value="2"/>
</dbReference>
<reference evidence="11" key="2">
    <citation type="submission" date="2021-05" db="EMBL/GenBank/DDBJ databases">
        <title>Pangenome of Leuconostoc gelidum warrants species status for Leuconostoc gelidum subsp. gasicomitatum.</title>
        <authorList>
            <person name="Johansson P."/>
            <person name="Sade E."/>
            <person name="Hultman J."/>
            <person name="Auvinen P."/>
            <person name="Bjorkroth J."/>
        </authorList>
    </citation>
    <scope>NUCLEOTIDE SEQUENCE</scope>
    <source>
        <strain evidence="11">A.21.4</strain>
    </source>
</reference>
<keyword evidence="4 6" id="KW-0786">Thiamine pyrophosphate</keyword>
<dbReference type="SUPFAM" id="SSF52518">
    <property type="entry name" value="Thiamin diphosphate-binding fold (THDP-binding)"/>
    <property type="match status" value="2"/>
</dbReference>
<gene>
    <name evidence="6 11" type="primary">menD</name>
    <name evidence="10" type="ORF">C122C_1201</name>
    <name evidence="11" type="ORF">KIJ12_04885</name>
</gene>
<dbReference type="Pfam" id="PF16582">
    <property type="entry name" value="TPP_enzyme_M_2"/>
    <property type="match status" value="1"/>
</dbReference>
<dbReference type="GO" id="GO:0030976">
    <property type="term" value="F:thiamine pyrophosphate binding"/>
    <property type="evidence" value="ECO:0007669"/>
    <property type="project" value="UniProtKB-UniRule"/>
</dbReference>
<dbReference type="InterPro" id="IPR011766">
    <property type="entry name" value="TPP_enzyme_TPP-bd"/>
</dbReference>
<dbReference type="EC" id="2.2.1.9" evidence="6"/>
<feature type="domain" description="Menaquinone biosynthesis protein MenD middle" evidence="9">
    <location>
        <begin position="208"/>
        <end position="374"/>
    </location>
</feature>
<feature type="domain" description="Thiamine pyrophosphate enzyme TPP-binding" evidence="7">
    <location>
        <begin position="408"/>
        <end position="513"/>
    </location>
</feature>
<keyword evidence="1 6" id="KW-0808">Transferase</keyword>
<dbReference type="EMBL" id="JAHBFI010000010">
    <property type="protein sequence ID" value="MBZ5962490.1"/>
    <property type="molecule type" value="Genomic_DNA"/>
</dbReference>
<dbReference type="Gene3D" id="3.40.50.1220">
    <property type="entry name" value="TPP-binding domain"/>
    <property type="match status" value="1"/>
</dbReference>
<evidence type="ECO:0000313" key="13">
    <source>
        <dbReference type="Proteomes" id="UP000752647"/>
    </source>
</evidence>
<feature type="domain" description="Thiamine pyrophosphate enzyme N-terminal TPP-binding" evidence="8">
    <location>
        <begin position="11"/>
        <end position="125"/>
    </location>
</feature>
<comment type="cofactor">
    <cofactor evidence="6">
        <name>thiamine diphosphate</name>
        <dbReference type="ChEBI" id="CHEBI:58937"/>
    </cofactor>
    <text evidence="6">Binds 1 thiamine pyrophosphate per subunit.</text>
</comment>
<accession>A0A9Q3XTB0</accession>
<dbReference type="EMBL" id="FBSY01000002">
    <property type="protein sequence ID" value="CUW05621.1"/>
    <property type="molecule type" value="Genomic_DNA"/>
</dbReference>
<comment type="subunit">
    <text evidence="6">Homodimer.</text>
</comment>
<dbReference type="Proteomes" id="UP000199271">
    <property type="component" value="Unassembled WGS sequence"/>
</dbReference>
<dbReference type="NCBIfam" id="TIGR00173">
    <property type="entry name" value="menD"/>
    <property type="match status" value="1"/>
</dbReference>
<keyword evidence="6" id="KW-0474">Menaquinone biosynthesis</keyword>
<keyword evidence="12" id="KW-1185">Reference proteome</keyword>
<organism evidence="11 13">
    <name type="scientific">Leuconostoc gasicomitatum</name>
    <dbReference type="NCBI Taxonomy" id="115778"/>
    <lineage>
        <taxon>Bacteria</taxon>
        <taxon>Bacillati</taxon>
        <taxon>Bacillota</taxon>
        <taxon>Bacilli</taxon>
        <taxon>Lactobacillales</taxon>
        <taxon>Lactobacillaceae</taxon>
        <taxon>Leuconostoc</taxon>
        <taxon>Leuconostoc gelidum group</taxon>
    </lineage>
</organism>
<proteinExistence type="inferred from homology"/>
<dbReference type="InterPro" id="IPR004433">
    <property type="entry name" value="MenaQ_synth_MenD"/>
</dbReference>
<comment type="cofactor">
    <cofactor evidence="6">
        <name>Mg(2+)</name>
        <dbReference type="ChEBI" id="CHEBI:18420"/>
    </cofactor>
    <cofactor evidence="6">
        <name>Mn(2+)</name>
        <dbReference type="ChEBI" id="CHEBI:29035"/>
    </cofactor>
</comment>
<dbReference type="GO" id="GO:0030145">
    <property type="term" value="F:manganese ion binding"/>
    <property type="evidence" value="ECO:0007669"/>
    <property type="project" value="UniProtKB-UniRule"/>
</dbReference>
<dbReference type="AlphaFoldDB" id="A0A9Q3XTB0"/>
<evidence type="ECO:0000256" key="5">
    <source>
        <dbReference type="ARBA" id="ARBA00023211"/>
    </source>
</evidence>
<dbReference type="CDD" id="cd07037">
    <property type="entry name" value="TPP_PYR_MenD"/>
    <property type="match status" value="1"/>
</dbReference>
<sequence>MTINSLTKNTKHLLHALYQSGVRHFVVSPGSRTTPVALLLAEYARQNKNIKLYIDVDERSAGFFALGIAKRLLEPVALLGTSGTAITEYTSAVAEAHISHIPLIVLSTDRPIELQDNGAPQTIPQHQIFGALTKKFVVFTLQDEQPDVTSYIDFMTQKLVHEIVMAPKGPLQINLPLRKPLMPQLNEPTTIVVPPLKFDKTADSMPPMQLSESRVVIIAGPNEGNDYQSELLNFSKKYHVPVIADVLSRTRQKATIYGIDALIKANILTAIYQPDLVIRFGATPISARILEWLKSENIPVWFVGEDTLADHSRHVSRVLQVSPTSFLSQISVNNDADFYQRWQHLNQKKRHITGETSIAHVLDRVLPDQTAVFVANSMAIRDMDDVFTGQTTQNIYANRGANGIDGIVSTALGMSSTSPRRSVLLTGDLTLFHDMNGLMMARQYHLPIDIIVINNNGGAIFSFLPQATAESYFDMLFGTPLNLNVSKIADLYELSYVKIKTADELEQVMKTPVTGTRLIEFESNRSNNVKAHQQLMGGVQHE</sequence>
<evidence type="ECO:0000259" key="9">
    <source>
        <dbReference type="Pfam" id="PF16582"/>
    </source>
</evidence>
<dbReference type="GO" id="GO:0070204">
    <property type="term" value="F:2-succinyl-5-enolpyruvyl-6-hydroxy-3-cyclohexene-1-carboxylic-acid synthase activity"/>
    <property type="evidence" value="ECO:0007669"/>
    <property type="project" value="UniProtKB-UniRule"/>
</dbReference>
<reference evidence="10 12" key="1">
    <citation type="submission" date="2015-12" db="EMBL/GenBank/DDBJ databases">
        <authorList>
            <person name="Andreevskaya M."/>
        </authorList>
    </citation>
    <scope>NUCLEOTIDE SEQUENCE [LARGE SCALE GENOMIC DNA]</scope>
    <source>
        <strain evidence="10 12">C122c</strain>
    </source>
</reference>
<evidence type="ECO:0000259" key="7">
    <source>
        <dbReference type="Pfam" id="PF02775"/>
    </source>
</evidence>
<dbReference type="PANTHER" id="PTHR42916:SF1">
    <property type="entry name" value="PROTEIN PHYLLO, CHLOROPLASTIC"/>
    <property type="match status" value="1"/>
</dbReference>
<dbReference type="Pfam" id="PF02776">
    <property type="entry name" value="TPP_enzyme_N"/>
    <property type="match status" value="1"/>
</dbReference>
<keyword evidence="3 6" id="KW-0460">Magnesium</keyword>
<comment type="pathway">
    <text evidence="6">Quinol/quinone metabolism; menaquinone biosynthesis.</text>
</comment>
<protein>
    <recommendedName>
        <fullName evidence="6">2-succinyl-5-enolpyruvyl-6-hydroxy-3-cyclohexene-1-carboxylate synthase</fullName>
        <shortName evidence="6">SEPHCHC synthase</shortName>
        <ecNumber evidence="6">2.2.1.9</ecNumber>
    </recommendedName>
    <alternativeName>
        <fullName evidence="6">Menaquinone biosynthesis protein MenD</fullName>
    </alternativeName>
</protein>
<dbReference type="RefSeq" id="WP_089997417.1">
    <property type="nucleotide sequence ID" value="NZ_CBCPIF010000001.1"/>
</dbReference>
<evidence type="ECO:0000256" key="4">
    <source>
        <dbReference type="ARBA" id="ARBA00023052"/>
    </source>
</evidence>
<keyword evidence="2 6" id="KW-0479">Metal-binding</keyword>
<dbReference type="Pfam" id="PF02775">
    <property type="entry name" value="TPP_enzyme_C"/>
    <property type="match status" value="1"/>
</dbReference>
<comment type="pathway">
    <text evidence="6">Quinol/quinone metabolism; 1,4-dihydroxy-2-naphthoate biosynthesis; 1,4-dihydroxy-2-naphthoate from chorismate: step 2/7.</text>
</comment>
<dbReference type="HAMAP" id="MF_01659">
    <property type="entry name" value="MenD"/>
    <property type="match status" value="1"/>
</dbReference>
<name>A0A9Q3XTB0_9LACO</name>
<comment type="similarity">
    <text evidence="6">Belongs to the TPP enzyme family. MenD subfamily.</text>
</comment>
<evidence type="ECO:0000259" key="8">
    <source>
        <dbReference type="Pfam" id="PF02776"/>
    </source>
</evidence>
<evidence type="ECO:0000313" key="10">
    <source>
        <dbReference type="EMBL" id="CUW05621.1"/>
    </source>
</evidence>
<dbReference type="PIRSF" id="PIRSF004983">
    <property type="entry name" value="MenD"/>
    <property type="match status" value="1"/>
</dbReference>
<evidence type="ECO:0000256" key="1">
    <source>
        <dbReference type="ARBA" id="ARBA00022679"/>
    </source>
</evidence>
<evidence type="ECO:0000256" key="3">
    <source>
        <dbReference type="ARBA" id="ARBA00022842"/>
    </source>
</evidence>
<keyword evidence="5 6" id="KW-0464">Manganese</keyword>
<comment type="function">
    <text evidence="6">Catalyzes the thiamine diphosphate-dependent decarboxylation of 2-oxoglutarate and the subsequent addition of the resulting succinic semialdehyde-thiamine pyrophosphate anion to isochorismate to yield 2-succinyl-5-enolpyruvyl-6-hydroxy-3-cyclohexene-1-carboxylate (SEPHCHC).</text>
</comment>
<dbReference type="PANTHER" id="PTHR42916">
    <property type="entry name" value="2-SUCCINYL-5-ENOLPYRUVYL-6-HYDROXY-3-CYCLOHEXENE-1-CARBOXYLATE SYNTHASE"/>
    <property type="match status" value="1"/>
</dbReference>
<dbReference type="GO" id="GO:0009234">
    <property type="term" value="P:menaquinone biosynthetic process"/>
    <property type="evidence" value="ECO:0007669"/>
    <property type="project" value="UniProtKB-UniRule"/>
</dbReference>
<dbReference type="InterPro" id="IPR032264">
    <property type="entry name" value="MenD_middle"/>
</dbReference>
<evidence type="ECO:0000256" key="2">
    <source>
        <dbReference type="ARBA" id="ARBA00022723"/>
    </source>
</evidence>
<dbReference type="InterPro" id="IPR012001">
    <property type="entry name" value="Thiamin_PyroP_enz_TPP-bd_dom"/>
</dbReference>